<dbReference type="SUPFAM" id="SSF52172">
    <property type="entry name" value="CheY-like"/>
    <property type="match status" value="1"/>
</dbReference>
<accession>A0A0W0TS05</accession>
<dbReference type="Pfam" id="PF00512">
    <property type="entry name" value="HisKA"/>
    <property type="match status" value="1"/>
</dbReference>
<dbReference type="EC" id="2.7.13.3" evidence="2"/>
<dbReference type="CDD" id="cd00075">
    <property type="entry name" value="HATPase"/>
    <property type="match status" value="1"/>
</dbReference>
<dbReference type="InterPro" id="IPR050736">
    <property type="entry name" value="Sensor_HK_Regulatory"/>
</dbReference>
<dbReference type="Pfam" id="PF02518">
    <property type="entry name" value="HATPase_c"/>
    <property type="match status" value="1"/>
</dbReference>
<dbReference type="SMART" id="SM00388">
    <property type="entry name" value="HisKA"/>
    <property type="match status" value="1"/>
</dbReference>
<feature type="modified residue" description="4-aspartylphosphate" evidence="7">
    <location>
        <position position="57"/>
    </location>
</feature>
<dbReference type="SMART" id="SM00448">
    <property type="entry name" value="REC"/>
    <property type="match status" value="1"/>
</dbReference>
<evidence type="ECO:0000313" key="10">
    <source>
        <dbReference type="EMBL" id="KTC98383.1"/>
    </source>
</evidence>
<dbReference type="InterPro" id="IPR003594">
    <property type="entry name" value="HATPase_dom"/>
</dbReference>
<dbReference type="InterPro" id="IPR036890">
    <property type="entry name" value="HATPase_C_sf"/>
</dbReference>
<name>A0A0W0TS05_LEGER</name>
<dbReference type="PRINTS" id="PR00344">
    <property type="entry name" value="BCTRLSENSOR"/>
</dbReference>
<dbReference type="Proteomes" id="UP000054773">
    <property type="component" value="Unassembled WGS sequence"/>
</dbReference>
<dbReference type="FunFam" id="3.30.565.10:FF:000006">
    <property type="entry name" value="Sensor histidine kinase WalK"/>
    <property type="match status" value="1"/>
</dbReference>
<comment type="catalytic activity">
    <reaction evidence="1">
        <text>ATP + protein L-histidine = ADP + protein N-phospho-L-histidine.</text>
        <dbReference type="EC" id="2.7.13.3"/>
    </reaction>
</comment>
<evidence type="ECO:0000256" key="1">
    <source>
        <dbReference type="ARBA" id="ARBA00000085"/>
    </source>
</evidence>
<evidence type="ECO:0000259" key="8">
    <source>
        <dbReference type="PROSITE" id="PS50109"/>
    </source>
</evidence>
<evidence type="ECO:0000259" key="9">
    <source>
        <dbReference type="PROSITE" id="PS50110"/>
    </source>
</evidence>
<dbReference type="Gene3D" id="3.30.565.10">
    <property type="entry name" value="Histidine kinase-like ATPase, C-terminal domain"/>
    <property type="match status" value="1"/>
</dbReference>
<dbReference type="OrthoDB" id="1931120at2"/>
<evidence type="ECO:0000256" key="7">
    <source>
        <dbReference type="PROSITE-ProRule" id="PRU00169"/>
    </source>
</evidence>
<dbReference type="CDD" id="cd00082">
    <property type="entry name" value="HisKA"/>
    <property type="match status" value="1"/>
</dbReference>
<comment type="caution">
    <text evidence="10">The sequence shown here is derived from an EMBL/GenBank/DDBJ whole genome shotgun (WGS) entry which is preliminary data.</text>
</comment>
<dbReference type="GO" id="GO:0005886">
    <property type="term" value="C:plasma membrane"/>
    <property type="evidence" value="ECO:0007669"/>
    <property type="project" value="UniProtKB-ARBA"/>
</dbReference>
<evidence type="ECO:0000256" key="6">
    <source>
        <dbReference type="ARBA" id="ARBA00023012"/>
    </source>
</evidence>
<dbReference type="EMBL" id="LNYA01000021">
    <property type="protein sequence ID" value="KTC98383.1"/>
    <property type="molecule type" value="Genomic_DNA"/>
</dbReference>
<dbReference type="CDD" id="cd00156">
    <property type="entry name" value="REC"/>
    <property type="match status" value="1"/>
</dbReference>
<dbReference type="GO" id="GO:0000155">
    <property type="term" value="F:phosphorelay sensor kinase activity"/>
    <property type="evidence" value="ECO:0007669"/>
    <property type="project" value="InterPro"/>
</dbReference>
<dbReference type="AlphaFoldDB" id="A0A0W0TS05"/>
<protein>
    <recommendedName>
        <fullName evidence="2">histidine kinase</fullName>
        <ecNumber evidence="2">2.7.13.3</ecNumber>
    </recommendedName>
</protein>
<feature type="domain" description="Histidine kinase" evidence="8">
    <location>
        <begin position="165"/>
        <end position="386"/>
    </location>
</feature>
<dbReference type="Pfam" id="PF00072">
    <property type="entry name" value="Response_reg"/>
    <property type="match status" value="1"/>
</dbReference>
<keyword evidence="3 7" id="KW-0597">Phosphoprotein</keyword>
<dbReference type="PANTHER" id="PTHR43711">
    <property type="entry name" value="TWO-COMPONENT HISTIDINE KINASE"/>
    <property type="match status" value="1"/>
</dbReference>
<dbReference type="Gene3D" id="3.40.50.2300">
    <property type="match status" value="1"/>
</dbReference>
<evidence type="ECO:0000256" key="2">
    <source>
        <dbReference type="ARBA" id="ARBA00012438"/>
    </source>
</evidence>
<reference evidence="10 11" key="1">
    <citation type="submission" date="2015-11" db="EMBL/GenBank/DDBJ databases">
        <title>Genomic analysis of 38 Legionella species identifies large and diverse effector repertoires.</title>
        <authorList>
            <person name="Burstein D."/>
            <person name="Amaro F."/>
            <person name="Zusman T."/>
            <person name="Lifshitz Z."/>
            <person name="Cohen O."/>
            <person name="Gilbert J.A."/>
            <person name="Pupko T."/>
            <person name="Shuman H.A."/>
            <person name="Segal G."/>
        </authorList>
    </citation>
    <scope>NUCLEOTIDE SEQUENCE [LARGE SCALE GENOMIC DNA]</scope>
    <source>
        <strain evidence="10 11">SE-32A-C8</strain>
    </source>
</reference>
<evidence type="ECO:0000256" key="4">
    <source>
        <dbReference type="ARBA" id="ARBA00022679"/>
    </source>
</evidence>
<keyword evidence="4 10" id="KW-0808">Transferase</keyword>
<dbReference type="STRING" id="448.Lery_0946"/>
<gene>
    <name evidence="10" type="ORF">Lery_0946</name>
</gene>
<keyword evidence="6" id="KW-0902">Two-component regulatory system</keyword>
<dbReference type="InterPro" id="IPR003661">
    <property type="entry name" value="HisK_dim/P_dom"/>
</dbReference>
<dbReference type="PROSITE" id="PS50109">
    <property type="entry name" value="HIS_KIN"/>
    <property type="match status" value="1"/>
</dbReference>
<feature type="domain" description="Response regulatory" evidence="9">
    <location>
        <begin position="5"/>
        <end position="128"/>
    </location>
</feature>
<dbReference type="InterPro" id="IPR005467">
    <property type="entry name" value="His_kinase_dom"/>
</dbReference>
<dbReference type="InterPro" id="IPR001789">
    <property type="entry name" value="Sig_transdc_resp-reg_receiver"/>
</dbReference>
<evidence type="ECO:0000313" key="11">
    <source>
        <dbReference type="Proteomes" id="UP000054773"/>
    </source>
</evidence>
<keyword evidence="5 10" id="KW-0418">Kinase</keyword>
<evidence type="ECO:0000256" key="3">
    <source>
        <dbReference type="ARBA" id="ARBA00022553"/>
    </source>
</evidence>
<keyword evidence="11" id="KW-1185">Reference proteome</keyword>
<evidence type="ECO:0000256" key="5">
    <source>
        <dbReference type="ARBA" id="ARBA00022777"/>
    </source>
</evidence>
<dbReference type="PROSITE" id="PS50110">
    <property type="entry name" value="RESPONSE_REGULATORY"/>
    <property type="match status" value="1"/>
</dbReference>
<dbReference type="SUPFAM" id="SSF55874">
    <property type="entry name" value="ATPase domain of HSP90 chaperone/DNA topoisomerase II/histidine kinase"/>
    <property type="match status" value="1"/>
</dbReference>
<dbReference type="SMART" id="SM00387">
    <property type="entry name" value="HATPase_c"/>
    <property type="match status" value="1"/>
</dbReference>
<organism evidence="10 11">
    <name type="scientific">Legionella erythra</name>
    <dbReference type="NCBI Taxonomy" id="448"/>
    <lineage>
        <taxon>Bacteria</taxon>
        <taxon>Pseudomonadati</taxon>
        <taxon>Pseudomonadota</taxon>
        <taxon>Gammaproteobacteria</taxon>
        <taxon>Legionellales</taxon>
        <taxon>Legionellaceae</taxon>
        <taxon>Legionella</taxon>
    </lineage>
</organism>
<dbReference type="Gene3D" id="1.10.287.130">
    <property type="match status" value="1"/>
</dbReference>
<sequence>METIRIALIDDEQSMHDIVSHFCKKNTDYAIDLDWYDEVPADLTSIHKDNYALLLLDYHINDRTGLEVLQRLNASHSGGGDALGLPVIMLSSSNDIQMASQAIHYGISEFIPKKNLSASLLNSTINNVLYKNNLKLELLKTNKKLEESNRMLKLKTEEISNFYQVISHELKTPLTSTLEFINIMRDGIAGELTADQKEYLDICHRNCKQLTQYINDLLEIGRISTGKYQLNCTPVNIRYIIDEALNTSRVIASHKHITLTFKPLAEELLVHVDEARVFQALLILINNAIKFSPDNEVIQIELSRNNASNVIEVAVIDHGCGIEKEHQQKIFDRLFQANTHHVGSNAGLGLGLYICKQIMLLHGGDVSVDSEPGKGSQFILKFPYQCS</sequence>
<dbReference type="InterPro" id="IPR036097">
    <property type="entry name" value="HisK_dim/P_sf"/>
</dbReference>
<dbReference type="PANTHER" id="PTHR43711:SF26">
    <property type="entry name" value="SENSOR HISTIDINE KINASE RCSC"/>
    <property type="match status" value="1"/>
</dbReference>
<dbReference type="InterPro" id="IPR004358">
    <property type="entry name" value="Sig_transdc_His_kin-like_C"/>
</dbReference>
<dbReference type="SUPFAM" id="SSF47384">
    <property type="entry name" value="Homodimeric domain of signal transducing histidine kinase"/>
    <property type="match status" value="1"/>
</dbReference>
<dbReference type="RefSeq" id="WP_058526111.1">
    <property type="nucleotide sequence ID" value="NZ_CAAAHY010000023.1"/>
</dbReference>
<dbReference type="InterPro" id="IPR011006">
    <property type="entry name" value="CheY-like_superfamily"/>
</dbReference>
<dbReference type="PATRIC" id="fig|448.7.peg.991"/>
<proteinExistence type="predicted"/>